<evidence type="ECO:0000256" key="1">
    <source>
        <dbReference type="ARBA" id="ARBA00038215"/>
    </source>
</evidence>
<dbReference type="SUPFAM" id="SSF56601">
    <property type="entry name" value="beta-lactamase/transpeptidase-like"/>
    <property type="match status" value="1"/>
</dbReference>
<proteinExistence type="inferred from homology"/>
<reference evidence="4" key="1">
    <citation type="journal article" date="2020" name="Fungal Divers.">
        <title>Resolving the Mortierellaceae phylogeny through synthesis of multi-gene phylogenetics and phylogenomics.</title>
        <authorList>
            <person name="Vandepol N."/>
            <person name="Liber J."/>
            <person name="Desiro A."/>
            <person name="Na H."/>
            <person name="Kennedy M."/>
            <person name="Barry K."/>
            <person name="Grigoriev I.V."/>
            <person name="Miller A.N."/>
            <person name="O'Donnell K."/>
            <person name="Stajich J.E."/>
            <person name="Bonito G."/>
        </authorList>
    </citation>
    <scope>NUCLEOTIDE SEQUENCE</scope>
    <source>
        <strain evidence="4">BC1065</strain>
    </source>
</reference>
<organism evidence="4 5">
    <name type="scientific">Actinomortierella ambigua</name>
    <dbReference type="NCBI Taxonomy" id="1343610"/>
    <lineage>
        <taxon>Eukaryota</taxon>
        <taxon>Fungi</taxon>
        <taxon>Fungi incertae sedis</taxon>
        <taxon>Mucoromycota</taxon>
        <taxon>Mortierellomycotina</taxon>
        <taxon>Mortierellomycetes</taxon>
        <taxon>Mortierellales</taxon>
        <taxon>Mortierellaceae</taxon>
        <taxon>Actinomortierella</taxon>
    </lineage>
</organism>
<evidence type="ECO:0000259" key="2">
    <source>
        <dbReference type="Pfam" id="PF00144"/>
    </source>
</evidence>
<dbReference type="EMBL" id="JAAAJB010000078">
    <property type="protein sequence ID" value="KAG0267288.1"/>
    <property type="molecule type" value="Genomic_DNA"/>
</dbReference>
<evidence type="ECO:0000313" key="4">
    <source>
        <dbReference type="EMBL" id="KAG0267288.1"/>
    </source>
</evidence>
<dbReference type="InterPro" id="IPR012338">
    <property type="entry name" value="Beta-lactam/transpept-like"/>
</dbReference>
<dbReference type="InterPro" id="IPR021860">
    <property type="entry name" value="Peptidase_S12_Pab87-rel_C"/>
</dbReference>
<evidence type="ECO:0008006" key="6">
    <source>
        <dbReference type="Google" id="ProtNLM"/>
    </source>
</evidence>
<dbReference type="PANTHER" id="PTHR46825:SF15">
    <property type="entry name" value="BETA-LACTAMASE-RELATED DOMAIN-CONTAINING PROTEIN"/>
    <property type="match status" value="1"/>
</dbReference>
<accession>A0A9P6UB97</accession>
<comment type="caution">
    <text evidence="4">The sequence shown here is derived from an EMBL/GenBank/DDBJ whole genome shotgun (WGS) entry which is preliminary data.</text>
</comment>
<evidence type="ECO:0000259" key="3">
    <source>
        <dbReference type="Pfam" id="PF11954"/>
    </source>
</evidence>
<comment type="similarity">
    <text evidence="1">Belongs to the peptidase S12 family.</text>
</comment>
<evidence type="ECO:0000313" key="5">
    <source>
        <dbReference type="Proteomes" id="UP000807716"/>
    </source>
</evidence>
<sequence length="514" mass="57909">MTTTAVDSCLFDKWTKEIEEARKDLGIQGMSVAVVHKGEIVYAQGFGKRNDTDPFTPETLSSIASITKGFTAAAIGELVAKKMAKWDVPVCEYLPEFQLRDRQLTLELTFIDLLSHRTGFPPMDLEWFHRSESRLELIQLLKHMDPIVPRRAEWIYNNIMFAVAGEAAARIAGTTYEELVLETVTRPLGMEATGFSNKEMANKPNHALPYTCKNFEAARRGQTQRIKLDTSYATDAPAGDMYSNAVELARWARAIMHFGALDGQQVLDKGGVEQLCTAYSLMNRKPRGPEFSISAYGLGLIVDQYKGHPCIRHSGSTPGYRSNLVLFPSDDLAIIHLSNNNINELVTALPYYIADDVLTLPKTRDWLFEEAVQDTSKMYKTYGAEDLADLETHFPPQVPNKPATRDYTDFVGEYIHPMAGKLLFTLRGAGVDGRKNELTFQYREFEGALEHYHFDSFRLRMVEEAFTMAFLVTFVTGDDGSVRQCRLLRETGSLEFTKTRVEVNVVDTTSSHEE</sequence>
<keyword evidence="5" id="KW-1185">Reference proteome</keyword>
<name>A0A9P6UB97_9FUNG</name>
<dbReference type="AlphaFoldDB" id="A0A9P6UB97"/>
<dbReference type="Gene3D" id="2.40.128.600">
    <property type="match status" value="1"/>
</dbReference>
<dbReference type="InterPro" id="IPR050491">
    <property type="entry name" value="AmpC-like"/>
</dbReference>
<feature type="domain" description="Beta-lactamase-related" evidence="2">
    <location>
        <begin position="17"/>
        <end position="355"/>
    </location>
</feature>
<dbReference type="Pfam" id="PF00144">
    <property type="entry name" value="Beta-lactamase"/>
    <property type="match status" value="1"/>
</dbReference>
<feature type="domain" description="Peptidase S12 Pab87-related C-terminal" evidence="3">
    <location>
        <begin position="398"/>
        <end position="488"/>
    </location>
</feature>
<gene>
    <name evidence="4" type="ORF">DFQ27_008942</name>
</gene>
<dbReference type="OrthoDB" id="5946976at2759"/>
<dbReference type="Gene3D" id="3.40.710.10">
    <property type="entry name" value="DD-peptidase/beta-lactamase superfamily"/>
    <property type="match status" value="1"/>
</dbReference>
<dbReference type="Proteomes" id="UP000807716">
    <property type="component" value="Unassembled WGS sequence"/>
</dbReference>
<protein>
    <recommendedName>
        <fullName evidence="6">Beta-lactamase/transpeptidase-like protein</fullName>
    </recommendedName>
</protein>
<dbReference type="PANTHER" id="PTHR46825">
    <property type="entry name" value="D-ALANYL-D-ALANINE-CARBOXYPEPTIDASE/ENDOPEPTIDASE AMPH"/>
    <property type="match status" value="1"/>
</dbReference>
<dbReference type="Pfam" id="PF11954">
    <property type="entry name" value="DUF3471"/>
    <property type="match status" value="1"/>
</dbReference>
<dbReference type="InterPro" id="IPR001466">
    <property type="entry name" value="Beta-lactam-related"/>
</dbReference>